<keyword evidence="1" id="KW-0418">Kinase</keyword>
<organism evidence="1 2">
    <name type="scientific">Inconstantimicrobium mannanitabidum</name>
    <dbReference type="NCBI Taxonomy" id="1604901"/>
    <lineage>
        <taxon>Bacteria</taxon>
        <taxon>Bacillati</taxon>
        <taxon>Bacillota</taxon>
        <taxon>Clostridia</taxon>
        <taxon>Eubacteriales</taxon>
        <taxon>Clostridiaceae</taxon>
        <taxon>Inconstantimicrobium</taxon>
    </lineage>
</organism>
<name>A0ACB5RIU8_9CLOT</name>
<dbReference type="EMBL" id="BROD01000002">
    <property type="protein sequence ID" value="GKX69009.1"/>
    <property type="molecule type" value="Genomic_DNA"/>
</dbReference>
<gene>
    <name evidence="1" type="ORF">rsdtw13_42670</name>
</gene>
<sequence length="880" mass="101351">MRQNFLLEALDNKYYYEGIDKLKSSEEFYNIASSILPKEWELKKSSIYLTCMNKAHKIPLTGWKIHISATLINCKEILEFVSKAAVENNFSFKFMRDTRILQITSQKAYSRGGSGKFITIYPENEDAFLKLLEIFYAKLKDFKGPYILSDKRYKNCKVLYYRYGGMIGQYRMEKDGDLVPIIKDGNGNWIDDIRNPYFSVPANIKNPIKEPIVKPVESHLDTTYRIDKPLIFSNSGGVYEGVKLEDGRRVIIKEARPYTCFVDDEKDSIYLREKEYFFLKKLEKSNMVPTPIELFKEWEHIFLVEEFLEGKTLKSFCAQHNPFYKTFKNSENIDTYIKNLTKVFLKIVDFIKMVHESDLILADLSPNNIMITEDLQVKFIDLEACIEKGDESFAQMSTSGYSEKITKDNFIESDLYALGCVFFSCLAQRNEMIRFDHEIIKRFLDSLLKDYSLPQDLVNLILDLTQKDFKKRPSLDQVKERLEAIEGRSEVCIKRDNKLDYEALDLKYSNLTKECIKAIDNTANLEEKERLFPNTPCIDNSLNITCGALGNIYMMNCMQEEEKINRYMPWVMDKLQKIESYAPGLYVGVSGVAWVLLELGYREKAMEVLKKIDKNPLFDNNFGIRCGLAGYGLTLLKFFLETKEEEFLEKAVYIGDTLIACAKIDELNKTACWPEGKKEISIGYGDGATGIALFLLYLSSVSKEERFLETGKLALRYDLKEKILVEGTEFYSFPRDNSLTKPLYPYFTEGNSGVISVLLRYYKVTKDSFFMEEINSLLPGIYVKYAINPGLFFGLTSLGNTLLDCYEFLGDAAYKEMAYDVAEGIYLYKIDSPDGVLFPGNLINKLSTDLGSGTSGIVLFFNRLVNNSGNFCFFLDELLR</sequence>
<evidence type="ECO:0000313" key="2">
    <source>
        <dbReference type="Proteomes" id="UP001058074"/>
    </source>
</evidence>
<reference evidence="1" key="1">
    <citation type="journal article" date="2025" name="Int. J. Syst. Evol. Microbiol.">
        <title>Inconstantimicrobium mannanitabidum sp. nov., a novel member of the family Clostridiaceae isolated from anoxic soil under the treatment of reductive soil disinfestation.</title>
        <authorList>
            <person name="Ueki A."/>
            <person name="Tonouchi A."/>
            <person name="Honma S."/>
            <person name="Kaku N."/>
            <person name="Ueki K."/>
        </authorList>
    </citation>
    <scope>NUCLEOTIDE SEQUENCE</scope>
    <source>
        <strain evidence="1">TW13</strain>
    </source>
</reference>
<proteinExistence type="predicted"/>
<protein>
    <submittedName>
        <fullName evidence="1">Serine/threonine protein kinase</fullName>
    </submittedName>
</protein>
<comment type="caution">
    <text evidence="1">The sequence shown here is derived from an EMBL/GenBank/DDBJ whole genome shotgun (WGS) entry which is preliminary data.</text>
</comment>
<keyword evidence="1" id="KW-0808">Transferase</keyword>
<keyword evidence="2" id="KW-1185">Reference proteome</keyword>
<dbReference type="Proteomes" id="UP001058074">
    <property type="component" value="Unassembled WGS sequence"/>
</dbReference>
<accession>A0ACB5RIU8</accession>
<keyword evidence="1" id="KW-0723">Serine/threonine-protein kinase</keyword>
<evidence type="ECO:0000313" key="1">
    <source>
        <dbReference type="EMBL" id="GKX69009.1"/>
    </source>
</evidence>